<dbReference type="InterPro" id="IPR023302">
    <property type="entry name" value="Pept_S9A_N"/>
</dbReference>
<dbReference type="Pfam" id="PF00326">
    <property type="entry name" value="Peptidase_S9"/>
    <property type="match status" value="1"/>
</dbReference>
<dbReference type="SUPFAM" id="SSF53474">
    <property type="entry name" value="alpha/beta-Hydrolases"/>
    <property type="match status" value="1"/>
</dbReference>
<reference evidence="10 11" key="1">
    <citation type="submission" date="2018-10" db="EMBL/GenBank/DDBJ databases">
        <authorList>
            <consortium name="Pathogen Informatics"/>
        </authorList>
    </citation>
    <scope>NUCLEOTIDE SEQUENCE [LARGE SCALE GENOMIC DNA]</scope>
</reference>
<name>A0A158QVG6_MESCO</name>
<evidence type="ECO:0000256" key="5">
    <source>
        <dbReference type="ARBA" id="ARBA00022801"/>
    </source>
</evidence>
<dbReference type="FunFam" id="2.130.10.120:FF:000001">
    <property type="entry name" value="Prolyl endopeptidase"/>
    <property type="match status" value="1"/>
</dbReference>
<dbReference type="Proteomes" id="UP000267029">
    <property type="component" value="Unassembled WGS sequence"/>
</dbReference>
<sequence length="701" mass="78937">MIGSYPVFSKDEAVVDDFFGTKVADPYRWLENPDSDQTKAFIDAENAITMPYLNCCPYREQMKTKISELWDYEKYQCPFKRGSRYFYFYNSGLQNQSVLYVMESLKGPARVFFDPNALSSDGLVSLNTYGFSKDGEYFAYGLSKAGSDWVTIRVRKVATGEDLEDKLDHVKFTGINWTHDNKGFFYGCYPDAAPNADGKETDSNENQKLMYHRLGQPQSEDVLCVEWPDNPKFMSSAEVSDCGRYVFVSVHDGCERNNLFYFTDLEKIGYKITGKLEMTPILDKFEAVFDYVTNEGRKVVIQTDLNAPMFKLITVDLDNPSRENWTDLIPHDESCLLDWAACVNNKDLVVCFMKDVCNRLSVYALETGAKVKDIPIDIGSVSSFSGRKEDTMMFFQFTSFLVPGVSYSYDLTDVHAKPEVVFETEVKGLDLSNFEARQVFYQSKDGTRGFVQDGSAPCLLYGYGGFAISLKPFYSLSNSMFLQNFNGVAAVANIRGGGEYGEKWHTGGKVLNKQNCYDDFISAAEFLVNNKFTSPRRLIIEGGSNGGLLVSVCTNQRPDLFGATICHVPVTDMLRFHRFTIGHAWQSDYGDSSKEEVFRYLMTYSPLHNIRPPSDPAVQYPAVLALTADHDDRVVPLHSLKYMATLQEVVGRGCSSQTNPLLLRVETNAGHGGGKPTSKRIEELADIFAFIQVSLNLPWNP</sequence>
<keyword evidence="6 7" id="KW-0720">Serine protease</keyword>
<dbReference type="PANTHER" id="PTHR42881">
    <property type="entry name" value="PROLYL ENDOPEPTIDASE"/>
    <property type="match status" value="1"/>
</dbReference>
<dbReference type="GO" id="GO:0006508">
    <property type="term" value="P:proteolysis"/>
    <property type="evidence" value="ECO:0007669"/>
    <property type="project" value="UniProtKB-KW"/>
</dbReference>
<dbReference type="FunFam" id="3.40.50.1820:FF:000005">
    <property type="entry name" value="Prolyl endopeptidase"/>
    <property type="match status" value="1"/>
</dbReference>
<evidence type="ECO:0000256" key="7">
    <source>
        <dbReference type="RuleBase" id="RU368024"/>
    </source>
</evidence>
<gene>
    <name evidence="10" type="ORF">MCOS_LOCUS7909</name>
</gene>
<dbReference type="PROSITE" id="PS00708">
    <property type="entry name" value="PRO_ENDOPEP_SER"/>
    <property type="match status" value="1"/>
</dbReference>
<accession>A0A158QVG6</accession>
<dbReference type="AlphaFoldDB" id="A0A158QVG6"/>
<evidence type="ECO:0000256" key="2">
    <source>
        <dbReference type="ARBA" id="ARBA00005228"/>
    </source>
</evidence>
<evidence type="ECO:0000256" key="1">
    <source>
        <dbReference type="ARBA" id="ARBA00001070"/>
    </source>
</evidence>
<keyword evidence="11" id="KW-1185">Reference proteome</keyword>
<dbReference type="InterPro" id="IPR002470">
    <property type="entry name" value="Peptidase_S9A"/>
</dbReference>
<evidence type="ECO:0000256" key="6">
    <source>
        <dbReference type="ARBA" id="ARBA00022825"/>
    </source>
</evidence>
<feature type="domain" description="Peptidase S9 prolyl oligopeptidase catalytic" evidence="8">
    <location>
        <begin position="477"/>
        <end position="695"/>
    </location>
</feature>
<evidence type="ECO:0000313" key="10">
    <source>
        <dbReference type="EMBL" id="VDD81906.1"/>
    </source>
</evidence>
<dbReference type="GO" id="GO:0004252">
    <property type="term" value="F:serine-type endopeptidase activity"/>
    <property type="evidence" value="ECO:0007669"/>
    <property type="project" value="UniProtKB-UniRule"/>
</dbReference>
<keyword evidence="4 7" id="KW-0645">Protease</keyword>
<proteinExistence type="inferred from homology"/>
<dbReference type="InterPro" id="IPR002471">
    <property type="entry name" value="Pept_S9_AS"/>
</dbReference>
<dbReference type="PRINTS" id="PR00862">
    <property type="entry name" value="PROLIGOPTASE"/>
</dbReference>
<organism evidence="10 11">
    <name type="scientific">Mesocestoides corti</name>
    <name type="common">Flatworm</name>
    <dbReference type="NCBI Taxonomy" id="53468"/>
    <lineage>
        <taxon>Eukaryota</taxon>
        <taxon>Metazoa</taxon>
        <taxon>Spiralia</taxon>
        <taxon>Lophotrochozoa</taxon>
        <taxon>Platyhelminthes</taxon>
        <taxon>Cestoda</taxon>
        <taxon>Eucestoda</taxon>
        <taxon>Cyclophyllidea</taxon>
        <taxon>Mesocestoididae</taxon>
        <taxon>Mesocestoides</taxon>
    </lineage>
</organism>
<evidence type="ECO:0000259" key="9">
    <source>
        <dbReference type="Pfam" id="PF02897"/>
    </source>
</evidence>
<feature type="domain" description="Peptidase S9A N-terminal" evidence="9">
    <location>
        <begin position="6"/>
        <end position="413"/>
    </location>
</feature>
<evidence type="ECO:0000313" key="11">
    <source>
        <dbReference type="Proteomes" id="UP000267029"/>
    </source>
</evidence>
<evidence type="ECO:0000259" key="8">
    <source>
        <dbReference type="Pfam" id="PF00326"/>
    </source>
</evidence>
<comment type="similarity">
    <text evidence="2 7">Belongs to the peptidase S9A family.</text>
</comment>
<dbReference type="InterPro" id="IPR001375">
    <property type="entry name" value="Peptidase_S9_cat"/>
</dbReference>
<dbReference type="EMBL" id="UXSR01005424">
    <property type="protein sequence ID" value="VDD81906.1"/>
    <property type="molecule type" value="Genomic_DNA"/>
</dbReference>
<dbReference type="PANTHER" id="PTHR42881:SF2">
    <property type="entry name" value="PROLYL ENDOPEPTIDASE"/>
    <property type="match status" value="1"/>
</dbReference>
<evidence type="ECO:0000256" key="3">
    <source>
        <dbReference type="ARBA" id="ARBA00016310"/>
    </source>
</evidence>
<dbReference type="GO" id="GO:0005829">
    <property type="term" value="C:cytosol"/>
    <property type="evidence" value="ECO:0007669"/>
    <property type="project" value="TreeGrafter"/>
</dbReference>
<dbReference type="Gene3D" id="2.130.10.120">
    <property type="entry name" value="Prolyl oligopeptidase, N-terminal domain"/>
    <property type="match status" value="1"/>
</dbReference>
<dbReference type="GO" id="GO:0070012">
    <property type="term" value="F:oligopeptidase activity"/>
    <property type="evidence" value="ECO:0007669"/>
    <property type="project" value="TreeGrafter"/>
</dbReference>
<dbReference type="InterPro" id="IPR029058">
    <property type="entry name" value="AB_hydrolase_fold"/>
</dbReference>
<dbReference type="SUPFAM" id="SSF50993">
    <property type="entry name" value="Peptidase/esterase 'gauge' domain"/>
    <property type="match status" value="1"/>
</dbReference>
<dbReference type="STRING" id="53468.A0A158QVG6"/>
<dbReference type="EC" id="3.4.21.-" evidence="7"/>
<dbReference type="InterPro" id="IPR051167">
    <property type="entry name" value="Prolyl_oligopep/macrocyclase"/>
</dbReference>
<protein>
    <recommendedName>
        <fullName evidence="3 7">Prolyl endopeptidase</fullName>
        <ecNumber evidence="7">3.4.21.-</ecNumber>
    </recommendedName>
</protein>
<dbReference type="Gene3D" id="3.40.50.1820">
    <property type="entry name" value="alpha/beta hydrolase"/>
    <property type="match status" value="1"/>
</dbReference>
<evidence type="ECO:0000256" key="4">
    <source>
        <dbReference type="ARBA" id="ARBA00022670"/>
    </source>
</evidence>
<comment type="catalytic activity">
    <reaction evidence="1">
        <text>Hydrolysis of Pro-|-Xaa &gt;&gt; Ala-|-Xaa in oligopeptides.</text>
        <dbReference type="EC" id="3.4.21.26"/>
    </reaction>
</comment>
<dbReference type="OrthoDB" id="248387at2759"/>
<keyword evidence="5 7" id="KW-0378">Hydrolase</keyword>
<dbReference type="Pfam" id="PF02897">
    <property type="entry name" value="Peptidase_S9_N"/>
    <property type="match status" value="1"/>
</dbReference>